<dbReference type="SUPFAM" id="SSF48208">
    <property type="entry name" value="Six-hairpin glycosidases"/>
    <property type="match status" value="1"/>
</dbReference>
<dbReference type="Gene3D" id="1.50.10.10">
    <property type="match status" value="1"/>
</dbReference>
<dbReference type="AlphaFoldDB" id="A0A1H3I2J3"/>
<protein>
    <recommendedName>
        <fullName evidence="2">alpha-L-rhamnosidase</fullName>
        <ecNumber evidence="2">3.2.1.40</ecNumber>
    </recommendedName>
</protein>
<dbReference type="PANTHER" id="PTHR33307">
    <property type="entry name" value="ALPHA-RHAMNOSIDASE (EUROFUNG)"/>
    <property type="match status" value="1"/>
</dbReference>
<dbReference type="OrthoDB" id="9761045at2"/>
<evidence type="ECO:0000259" key="4">
    <source>
        <dbReference type="Pfam" id="PF05592"/>
    </source>
</evidence>
<dbReference type="Gene3D" id="2.60.420.10">
    <property type="entry name" value="Maltose phosphorylase, domain 3"/>
    <property type="match status" value="1"/>
</dbReference>
<evidence type="ECO:0000259" key="6">
    <source>
        <dbReference type="Pfam" id="PF17389"/>
    </source>
</evidence>
<dbReference type="InterPro" id="IPR035396">
    <property type="entry name" value="Bac_rhamnosid6H"/>
</dbReference>
<evidence type="ECO:0000259" key="5">
    <source>
        <dbReference type="Pfam" id="PF08531"/>
    </source>
</evidence>
<dbReference type="Gene3D" id="2.60.120.260">
    <property type="entry name" value="Galactose-binding domain-like"/>
    <property type="match status" value="2"/>
</dbReference>
<dbReference type="GO" id="GO:0030596">
    <property type="term" value="F:alpha-L-rhamnosidase activity"/>
    <property type="evidence" value="ECO:0007669"/>
    <property type="project" value="UniProtKB-EC"/>
</dbReference>
<comment type="catalytic activity">
    <reaction evidence="1">
        <text>Hydrolysis of terminal non-reducing alpha-L-rhamnose residues in alpha-L-rhamnosides.</text>
        <dbReference type="EC" id="3.2.1.40"/>
    </reaction>
</comment>
<evidence type="ECO:0000256" key="3">
    <source>
        <dbReference type="ARBA" id="ARBA00022801"/>
    </source>
</evidence>
<dbReference type="InterPro" id="IPR035398">
    <property type="entry name" value="Bac_rhamnosid_C"/>
</dbReference>
<sequence>MELRELRIEYRQDPVGLDVNRPRFSWKLVSAERNVLQTAYHIVVTTAGKTVWDTGKRESDASVFIEYEGMELTAHSLYHVHVEAWDNKGNHASVEGCFETGLLKGTNFTANWITHDFPDEETACPVFFKEFQVEKGIEKVRVYATALGVYEIKINGEKVGDTFFAPGWTNYNKRLQYQTYQADGLLQAENKIEMTVGNGWYKGILGFTCTPNHYGDRVAALAEIHVTYTDGTAEIIKTDDSWKVTTGSIRSSEIYMGETIDSTFTDAKVKDVVPGSFDKERLIAQENEPVRITERIPAKQLITTPKGEKVIDFGQNLTGFVKVKVRGEAGQTIIIRHAETLDKDGNFYPDTLRQAISVDTFICNGEEQTFLPHFTFHGFRYISIEGLDEINLENVIACVLHTDMEPTGTFISSNPLVNQLQSNIQWSQRGNFLDIPTDCPQRDERLGWTGDAQVFAGTAAFNYNVAPFFMKWLRDLASEQTEQFGVPHVVPNILGDQDGAAAWSDAAVIIPWVIYETYGDIRALEEQYESMKGWIDYITARCGSNGLWQTGFQYGDWLALDKEESADRTGATDVYLVANAYYAYSTNLVSKAATILNKQEDIEKYSKLYRSIKKAFNEEYTTATGRMVSETQTACVLALHFDLAEEPHRERIMTSLETNISRHKNHLSTGFVGTPYLCHALTENNRHDLAGTIFLKEDYPSWLYAVKKGATTIWERWNSILPNGDFDTSGMNSLNHYAYGSIGEWMYRKLAGIQQLEPGYKKMFIKPQFIKGITSVAATYQSVYGEIKTAWSCQNKRINVEVEIPANTTAILYLPEKEEPIELGSGRYQYEYETTTVLETGRFSIDSTLKEILDEPLAVQLLNQHAPGLTEHPMIEFAYNLSVSEVLAQAPESGDLFKSVIDALNNAGKK</sequence>
<dbReference type="Pfam" id="PF25788">
    <property type="entry name" value="Ig_Rha78A_N"/>
    <property type="match status" value="1"/>
</dbReference>
<reference evidence="9" key="1">
    <citation type="submission" date="2016-10" db="EMBL/GenBank/DDBJ databases">
        <authorList>
            <person name="Varghese N."/>
            <person name="Submissions S."/>
        </authorList>
    </citation>
    <scope>NUCLEOTIDE SEQUENCE [LARGE SCALE GENOMIC DNA]</scope>
    <source>
        <strain evidence="9">SP</strain>
    </source>
</reference>
<dbReference type="Proteomes" id="UP000198935">
    <property type="component" value="Unassembled WGS sequence"/>
</dbReference>
<organism evidence="8 9">
    <name type="scientific">Evansella caseinilytica</name>
    <dbReference type="NCBI Taxonomy" id="1503961"/>
    <lineage>
        <taxon>Bacteria</taxon>
        <taxon>Bacillati</taxon>
        <taxon>Bacillota</taxon>
        <taxon>Bacilli</taxon>
        <taxon>Bacillales</taxon>
        <taxon>Bacillaceae</taxon>
        <taxon>Evansella</taxon>
    </lineage>
</organism>
<accession>A0A1H3I2J3</accession>
<evidence type="ECO:0000313" key="8">
    <source>
        <dbReference type="EMBL" id="SDY21921.1"/>
    </source>
</evidence>
<gene>
    <name evidence="8" type="ORF">SAMN05421736_101696</name>
</gene>
<feature type="domain" description="Bacterial alpha-L-rhamnosidase N-terminal" evidence="5">
    <location>
        <begin position="136"/>
        <end position="294"/>
    </location>
</feature>
<dbReference type="Pfam" id="PF17389">
    <property type="entry name" value="Bac_rhamnosid6H"/>
    <property type="match status" value="1"/>
</dbReference>
<dbReference type="InterPro" id="IPR012341">
    <property type="entry name" value="6hp_glycosidase-like_sf"/>
</dbReference>
<dbReference type="PANTHER" id="PTHR33307:SF6">
    <property type="entry name" value="ALPHA-RHAMNOSIDASE (EUROFUNG)-RELATED"/>
    <property type="match status" value="1"/>
</dbReference>
<keyword evidence="3" id="KW-0378">Hydrolase</keyword>
<dbReference type="Pfam" id="PF05592">
    <property type="entry name" value="Bac_rhamnosid"/>
    <property type="match status" value="1"/>
</dbReference>
<dbReference type="EC" id="3.2.1.40" evidence="2"/>
<dbReference type="EMBL" id="FNPI01000001">
    <property type="protein sequence ID" value="SDY21921.1"/>
    <property type="molecule type" value="Genomic_DNA"/>
</dbReference>
<feature type="domain" description="Alpha-L-rhamnosidase six-hairpin glycosidase" evidence="6">
    <location>
        <begin position="407"/>
        <end position="749"/>
    </location>
</feature>
<name>A0A1H3I2J3_9BACI</name>
<dbReference type="GO" id="GO:0005975">
    <property type="term" value="P:carbohydrate metabolic process"/>
    <property type="evidence" value="ECO:0007669"/>
    <property type="project" value="InterPro"/>
</dbReference>
<dbReference type="Pfam" id="PF08531">
    <property type="entry name" value="Bac_rhamnosid_N"/>
    <property type="match status" value="1"/>
</dbReference>
<proteinExistence type="predicted"/>
<dbReference type="PIRSF" id="PIRSF010631">
    <property type="entry name" value="A-rhamnsds"/>
    <property type="match status" value="1"/>
</dbReference>
<dbReference type="InterPro" id="IPR013783">
    <property type="entry name" value="Ig-like_fold"/>
</dbReference>
<evidence type="ECO:0000256" key="1">
    <source>
        <dbReference type="ARBA" id="ARBA00001445"/>
    </source>
</evidence>
<dbReference type="InterPro" id="IPR008928">
    <property type="entry name" value="6-hairpin_glycosidase_sf"/>
</dbReference>
<evidence type="ECO:0000259" key="7">
    <source>
        <dbReference type="Pfam" id="PF17390"/>
    </source>
</evidence>
<feature type="domain" description="Alpha-L-rhamnosidase concanavalin-like" evidence="4">
    <location>
        <begin position="303"/>
        <end position="401"/>
    </location>
</feature>
<dbReference type="Gene3D" id="2.60.40.10">
    <property type="entry name" value="Immunoglobulins"/>
    <property type="match status" value="1"/>
</dbReference>
<keyword evidence="9" id="KW-1185">Reference proteome</keyword>
<dbReference type="InterPro" id="IPR008902">
    <property type="entry name" value="Rhamnosid_concanavalin"/>
</dbReference>
<evidence type="ECO:0000313" key="9">
    <source>
        <dbReference type="Proteomes" id="UP000198935"/>
    </source>
</evidence>
<feature type="domain" description="Alpha-L-rhamnosidase C-terminal" evidence="7">
    <location>
        <begin position="752"/>
        <end position="822"/>
    </location>
</feature>
<dbReference type="InterPro" id="IPR016007">
    <property type="entry name" value="Alpha_rhamnosid"/>
</dbReference>
<evidence type="ECO:0000256" key="2">
    <source>
        <dbReference type="ARBA" id="ARBA00012652"/>
    </source>
</evidence>
<dbReference type="Pfam" id="PF17390">
    <property type="entry name" value="Bac_rhamnosid_C"/>
    <property type="match status" value="1"/>
</dbReference>
<dbReference type="STRING" id="1503961.SAMN05421736_101696"/>
<dbReference type="InterPro" id="IPR013737">
    <property type="entry name" value="Bac_rhamnosid_N"/>
</dbReference>